<evidence type="ECO:0000256" key="1">
    <source>
        <dbReference type="SAM" id="Phobius"/>
    </source>
</evidence>
<dbReference type="AlphaFoldDB" id="A0A160NTY8"/>
<feature type="transmembrane region" description="Helical" evidence="1">
    <location>
        <begin position="6"/>
        <end position="29"/>
    </location>
</feature>
<dbReference type="EMBL" id="AP017424">
    <property type="protein sequence ID" value="BAU80963.1"/>
    <property type="molecule type" value="Genomic_DNA"/>
</dbReference>
<gene>
    <name evidence="2" type="ORF">SLA_0008</name>
</gene>
<keyword evidence="1" id="KW-0812">Transmembrane</keyword>
<feature type="transmembrane region" description="Helical" evidence="1">
    <location>
        <begin position="75"/>
        <end position="93"/>
    </location>
</feature>
<name>A0A160NTY8_STRLU</name>
<dbReference type="Proteomes" id="UP000217676">
    <property type="component" value="Chromosome"/>
</dbReference>
<reference evidence="2 3" key="1">
    <citation type="journal article" date="2016" name="Genome Announc.">
        <title>Complete Genome Sequence of Thiostrepton-Producing Streptomyces laurentii ATCC 31255.</title>
        <authorList>
            <person name="Doi K."/>
            <person name="Fujino Y."/>
            <person name="Nagayoshi Y."/>
            <person name="Ohshima T."/>
            <person name="Ogata S."/>
        </authorList>
    </citation>
    <scope>NUCLEOTIDE SEQUENCE [LARGE SCALE GENOMIC DNA]</scope>
    <source>
        <strain evidence="2 3">ATCC 31255</strain>
    </source>
</reference>
<keyword evidence="1" id="KW-0472">Membrane</keyword>
<protein>
    <submittedName>
        <fullName evidence="2">Uncharacterized protein</fullName>
    </submittedName>
</protein>
<evidence type="ECO:0000313" key="2">
    <source>
        <dbReference type="EMBL" id="BAU80963.1"/>
    </source>
</evidence>
<proteinExistence type="predicted"/>
<evidence type="ECO:0000313" key="3">
    <source>
        <dbReference type="Proteomes" id="UP000217676"/>
    </source>
</evidence>
<keyword evidence="1" id="KW-1133">Transmembrane helix</keyword>
<accession>A0A160NTY8</accession>
<dbReference type="KEGG" id="slau:SLA_0008"/>
<organism evidence="2 3">
    <name type="scientific">Streptomyces laurentii</name>
    <dbReference type="NCBI Taxonomy" id="39478"/>
    <lineage>
        <taxon>Bacteria</taxon>
        <taxon>Bacillati</taxon>
        <taxon>Actinomycetota</taxon>
        <taxon>Actinomycetes</taxon>
        <taxon>Kitasatosporales</taxon>
        <taxon>Streptomycetaceae</taxon>
        <taxon>Streptomyces</taxon>
    </lineage>
</organism>
<sequence>MRAVEISGWYVWIALGLAVFQALGIVLLFRRMSGPDPVVRSQARFDLLEAVGGLLILGGLSLGLLVAGAWFGLTLAGIVLLAAVYAVKGVRLLRARRRSASRS</sequence>
<keyword evidence="3" id="KW-1185">Reference proteome</keyword>